<proteinExistence type="inferred from homology"/>
<comment type="caution">
    <text evidence="8">The sequence shown here is derived from an EMBL/GenBank/DDBJ whole genome shotgun (WGS) entry which is preliminary data.</text>
</comment>
<protein>
    <submittedName>
        <fullName evidence="8">GHMP kinase</fullName>
    </submittedName>
</protein>
<dbReference type="Proteomes" id="UP001501288">
    <property type="component" value="Unassembled WGS sequence"/>
</dbReference>
<dbReference type="PANTHER" id="PTHR32463:SF0">
    <property type="entry name" value="L-FUCOSE KINASE"/>
    <property type="match status" value="1"/>
</dbReference>
<comment type="similarity">
    <text evidence="5">Belongs to the GHMP kinase family.</text>
</comment>
<sequence length="367" mass="39482">MKAHEGATPTGDAAPAGRDYLDYRKPVLRARAPLRVSFAGGGTDVAPFPEREGGCVLSGTISQFAYSTLRPRTDGRITVQSLDFGYSIGFGVDDPVEYNGQLDLPKAAIARIRTIPGAHAVTGFDLFLHTAAPPGSGLGSSSAVMVSVIGLVAQHCGLDLTEYEIAELAYRLEREDLGIPGGSQDQYAAAFGGFNFIEFTGDQVVVNPLRVRESTVHELEHNMLLAFTGQTRVSDHIIEDQRSRYETGNATALEGLRAQKELAAQMKIALVRGEVDTIGHLLGEAWREKQKMSERITTPLIDEAMKRALASGALGGKVTGAGGGGHMVFVCEFERRHLVAQELIDLGLTVSEPIFSRDGVTTWRGQN</sequence>
<gene>
    <name evidence="8" type="ORF">GCM10009762_14590</name>
</gene>
<dbReference type="PRINTS" id="PR00960">
    <property type="entry name" value="LMBPPROTEIN"/>
</dbReference>
<dbReference type="Pfam" id="PF08544">
    <property type="entry name" value="GHMP_kinases_C"/>
    <property type="match status" value="1"/>
</dbReference>
<dbReference type="InterPro" id="IPR020568">
    <property type="entry name" value="Ribosomal_Su5_D2-typ_SF"/>
</dbReference>
<organism evidence="8 9">
    <name type="scientific">Dermacoccus barathri</name>
    <dbReference type="NCBI Taxonomy" id="322601"/>
    <lineage>
        <taxon>Bacteria</taxon>
        <taxon>Bacillati</taxon>
        <taxon>Actinomycetota</taxon>
        <taxon>Actinomycetes</taxon>
        <taxon>Micrococcales</taxon>
        <taxon>Dermacoccaceae</taxon>
        <taxon>Dermacoccus</taxon>
    </lineage>
</organism>
<keyword evidence="2" id="KW-0547">Nucleotide-binding</keyword>
<keyword evidence="4" id="KW-0067">ATP-binding</keyword>
<dbReference type="RefSeq" id="WP_182434625.1">
    <property type="nucleotide sequence ID" value="NZ_BAAANV010000035.1"/>
</dbReference>
<dbReference type="GO" id="GO:0016301">
    <property type="term" value="F:kinase activity"/>
    <property type="evidence" value="ECO:0007669"/>
    <property type="project" value="UniProtKB-KW"/>
</dbReference>
<evidence type="ECO:0000313" key="9">
    <source>
        <dbReference type="Proteomes" id="UP001501288"/>
    </source>
</evidence>
<evidence type="ECO:0000256" key="2">
    <source>
        <dbReference type="ARBA" id="ARBA00022741"/>
    </source>
</evidence>
<keyword evidence="1" id="KW-0808">Transferase</keyword>
<keyword evidence="9" id="KW-1185">Reference proteome</keyword>
<dbReference type="Gene3D" id="3.30.230.120">
    <property type="match status" value="1"/>
</dbReference>
<dbReference type="SUPFAM" id="SSF55060">
    <property type="entry name" value="GHMP Kinase, C-terminal domain"/>
    <property type="match status" value="1"/>
</dbReference>
<evidence type="ECO:0000256" key="1">
    <source>
        <dbReference type="ARBA" id="ARBA00022679"/>
    </source>
</evidence>
<dbReference type="PANTHER" id="PTHR32463">
    <property type="entry name" value="L-FUCOSE KINASE"/>
    <property type="match status" value="1"/>
</dbReference>
<dbReference type="InterPro" id="IPR006204">
    <property type="entry name" value="GHMP_kinase_N_dom"/>
</dbReference>
<accession>A0ABN2BJA6</accession>
<dbReference type="Pfam" id="PF00288">
    <property type="entry name" value="GHMP_kinases_N"/>
    <property type="match status" value="1"/>
</dbReference>
<evidence type="ECO:0000256" key="4">
    <source>
        <dbReference type="ARBA" id="ARBA00022840"/>
    </source>
</evidence>
<dbReference type="PIRSF" id="PIRSF036406">
    <property type="entry name" value="Hept_kin"/>
    <property type="match status" value="1"/>
</dbReference>
<dbReference type="SUPFAM" id="SSF54211">
    <property type="entry name" value="Ribosomal protein S5 domain 2-like"/>
    <property type="match status" value="1"/>
</dbReference>
<feature type="domain" description="GHMP kinase N-terminal" evidence="6">
    <location>
        <begin position="106"/>
        <end position="193"/>
    </location>
</feature>
<evidence type="ECO:0000259" key="6">
    <source>
        <dbReference type="Pfam" id="PF00288"/>
    </source>
</evidence>
<feature type="domain" description="GHMP kinase C-terminal" evidence="7">
    <location>
        <begin position="268"/>
        <end position="343"/>
    </location>
</feature>
<evidence type="ECO:0000259" key="7">
    <source>
        <dbReference type="Pfam" id="PF08544"/>
    </source>
</evidence>
<dbReference type="InterPro" id="IPR013750">
    <property type="entry name" value="GHMP_kinase_C_dom"/>
</dbReference>
<dbReference type="InterPro" id="IPR001174">
    <property type="entry name" value="HddA/FKP"/>
</dbReference>
<evidence type="ECO:0000256" key="3">
    <source>
        <dbReference type="ARBA" id="ARBA00022777"/>
    </source>
</evidence>
<dbReference type="EMBL" id="BAAANV010000035">
    <property type="protein sequence ID" value="GAA1542176.1"/>
    <property type="molecule type" value="Genomic_DNA"/>
</dbReference>
<name>A0ABN2BJA6_9MICO</name>
<evidence type="ECO:0000313" key="8">
    <source>
        <dbReference type="EMBL" id="GAA1542176.1"/>
    </source>
</evidence>
<evidence type="ECO:0000256" key="5">
    <source>
        <dbReference type="ARBA" id="ARBA00038121"/>
    </source>
</evidence>
<dbReference type="InterPro" id="IPR052203">
    <property type="entry name" value="GHMP_Kinase-Related"/>
</dbReference>
<reference evidence="8 9" key="1">
    <citation type="journal article" date="2019" name="Int. J. Syst. Evol. Microbiol.">
        <title>The Global Catalogue of Microorganisms (GCM) 10K type strain sequencing project: providing services to taxonomists for standard genome sequencing and annotation.</title>
        <authorList>
            <consortium name="The Broad Institute Genomics Platform"/>
            <consortium name="The Broad Institute Genome Sequencing Center for Infectious Disease"/>
            <person name="Wu L."/>
            <person name="Ma J."/>
        </authorList>
    </citation>
    <scope>NUCLEOTIDE SEQUENCE [LARGE SCALE GENOMIC DNA]</scope>
    <source>
        <strain evidence="8 9">JCM 14588</strain>
    </source>
</reference>
<keyword evidence="3 8" id="KW-0418">Kinase</keyword>
<dbReference type="InterPro" id="IPR036554">
    <property type="entry name" value="GHMP_kinase_C_sf"/>
</dbReference>
<dbReference type="InterPro" id="IPR014606">
    <property type="entry name" value="Heptose_7-P_kinase"/>
</dbReference>